<keyword evidence="4" id="KW-1185">Reference proteome</keyword>
<dbReference type="AlphaFoldDB" id="A0A1A9B721"/>
<dbReference type="InterPro" id="IPR046657">
    <property type="entry name" value="DUF6766"/>
</dbReference>
<feature type="transmembrane region" description="Helical" evidence="2">
    <location>
        <begin position="186"/>
        <end position="203"/>
    </location>
</feature>
<protein>
    <submittedName>
        <fullName evidence="3">Uncharacterized protein</fullName>
    </submittedName>
</protein>
<evidence type="ECO:0000256" key="1">
    <source>
        <dbReference type="SAM" id="MobiDB-lite"/>
    </source>
</evidence>
<proteinExistence type="predicted"/>
<dbReference type="STRING" id="946078.GA0070622_1879"/>
<keyword evidence="2" id="KW-1133">Transmembrane helix</keyword>
<keyword evidence="2" id="KW-0812">Transmembrane</keyword>
<dbReference type="EMBL" id="FLRH01000003">
    <property type="protein sequence ID" value="SBT64891.1"/>
    <property type="molecule type" value="Genomic_DNA"/>
</dbReference>
<dbReference type="Pfam" id="PF20554">
    <property type="entry name" value="DUF6766"/>
    <property type="match status" value="1"/>
</dbReference>
<evidence type="ECO:0000313" key="3">
    <source>
        <dbReference type="EMBL" id="SBT64891.1"/>
    </source>
</evidence>
<feature type="compositionally biased region" description="Basic and acidic residues" evidence="1">
    <location>
        <begin position="87"/>
        <end position="107"/>
    </location>
</feature>
<accession>A0A1A9B721</accession>
<dbReference type="OrthoDB" id="187863at2"/>
<reference evidence="4" key="1">
    <citation type="submission" date="2016-06" db="EMBL/GenBank/DDBJ databases">
        <authorList>
            <person name="Varghese N."/>
            <person name="Submissions Spin"/>
        </authorList>
    </citation>
    <scope>NUCLEOTIDE SEQUENCE [LARGE SCALE GENOMIC DNA]</scope>
    <source>
        <strain evidence="4">DSM 45794</strain>
    </source>
</reference>
<evidence type="ECO:0000313" key="4">
    <source>
        <dbReference type="Proteomes" id="UP000199558"/>
    </source>
</evidence>
<gene>
    <name evidence="3" type="ORF">GA0070622_1879</name>
</gene>
<organism evidence="3 4">
    <name type="scientific">Micromonospora sediminicola</name>
    <dbReference type="NCBI Taxonomy" id="946078"/>
    <lineage>
        <taxon>Bacteria</taxon>
        <taxon>Bacillati</taxon>
        <taxon>Actinomycetota</taxon>
        <taxon>Actinomycetes</taxon>
        <taxon>Micromonosporales</taxon>
        <taxon>Micromonosporaceae</taxon>
        <taxon>Micromonospora</taxon>
    </lineage>
</organism>
<dbReference type="RefSeq" id="WP_091571916.1">
    <property type="nucleotide sequence ID" value="NZ_FLRH01000003.1"/>
</dbReference>
<feature type="region of interest" description="Disordered" evidence="1">
    <location>
        <begin position="87"/>
        <end position="110"/>
    </location>
</feature>
<sequence length="219" mass="24204">MPRWLRNNALSVAMFGAFLVFLLLQSVFGWQVHNEELSRYGVAPLSWSAYLGTGHFAEAVFENWESEFLQMGGYVLLTAYLVQKGSAESKPEGQTDRPEDNRDHARPDSPWPVRVGGLPLVVYRNSLSISLLMIFTGSFLGHLVGGVAAYNQEQALESGAAPITAWQFLGTSDFWFQSMQNWQSEFLAVGVLILLSIVLRQHASPESKPVTAAHAETSA</sequence>
<dbReference type="Proteomes" id="UP000199558">
    <property type="component" value="Unassembled WGS sequence"/>
</dbReference>
<feature type="transmembrane region" description="Helical" evidence="2">
    <location>
        <begin position="127"/>
        <end position="150"/>
    </location>
</feature>
<evidence type="ECO:0000256" key="2">
    <source>
        <dbReference type="SAM" id="Phobius"/>
    </source>
</evidence>
<keyword evidence="2" id="KW-0472">Membrane</keyword>
<name>A0A1A9B721_9ACTN</name>